<evidence type="ECO:0000259" key="2">
    <source>
        <dbReference type="Pfam" id="PF06985"/>
    </source>
</evidence>
<feature type="domain" description="Heterokaryon incompatibility" evidence="2">
    <location>
        <begin position="23"/>
        <end position="116"/>
    </location>
</feature>
<dbReference type="OrthoDB" id="674604at2759"/>
<dbReference type="InterPro" id="IPR058525">
    <property type="entry name" value="DUF8212"/>
</dbReference>
<name>A0A9P9AGR0_9HYPO</name>
<keyword evidence="5" id="KW-1185">Reference proteome</keyword>
<feature type="domain" description="DUF8212" evidence="3">
    <location>
        <begin position="231"/>
        <end position="253"/>
    </location>
</feature>
<comment type="caution">
    <text evidence="4">The sequence shown here is derived from an EMBL/GenBank/DDBJ whole genome shotgun (WGS) entry which is preliminary data.</text>
</comment>
<proteinExistence type="predicted"/>
<evidence type="ECO:0000313" key="4">
    <source>
        <dbReference type="EMBL" id="KAH6869076.1"/>
    </source>
</evidence>
<dbReference type="AlphaFoldDB" id="A0A9P9AGR0"/>
<evidence type="ECO:0000256" key="1">
    <source>
        <dbReference type="SAM" id="MobiDB-lite"/>
    </source>
</evidence>
<dbReference type="PANTHER" id="PTHR10622:SF10">
    <property type="entry name" value="HET DOMAIN-CONTAINING PROTEIN"/>
    <property type="match status" value="1"/>
</dbReference>
<dbReference type="EMBL" id="JAGPYM010000081">
    <property type="protein sequence ID" value="KAH6869076.1"/>
    <property type="molecule type" value="Genomic_DNA"/>
</dbReference>
<dbReference type="PANTHER" id="PTHR10622">
    <property type="entry name" value="HET DOMAIN-CONTAINING PROTEIN"/>
    <property type="match status" value="1"/>
</dbReference>
<evidence type="ECO:0000313" key="5">
    <source>
        <dbReference type="Proteomes" id="UP000777438"/>
    </source>
</evidence>
<dbReference type="Proteomes" id="UP000777438">
    <property type="component" value="Unassembled WGS sequence"/>
</dbReference>
<feature type="region of interest" description="Disordered" evidence="1">
    <location>
        <begin position="564"/>
        <end position="583"/>
    </location>
</feature>
<dbReference type="InterPro" id="IPR010730">
    <property type="entry name" value="HET"/>
</dbReference>
<protein>
    <submittedName>
        <fullName evidence="4">Heterokaryon incompatibility protein-domain-containing protein</fullName>
    </submittedName>
</protein>
<accession>A0A9P9AGR0</accession>
<dbReference type="Pfam" id="PF06985">
    <property type="entry name" value="HET"/>
    <property type="match status" value="1"/>
</dbReference>
<evidence type="ECO:0000259" key="3">
    <source>
        <dbReference type="Pfam" id="PF26640"/>
    </source>
</evidence>
<organism evidence="4 5">
    <name type="scientific">Thelonectria olida</name>
    <dbReference type="NCBI Taxonomy" id="1576542"/>
    <lineage>
        <taxon>Eukaryota</taxon>
        <taxon>Fungi</taxon>
        <taxon>Dikarya</taxon>
        <taxon>Ascomycota</taxon>
        <taxon>Pezizomycotina</taxon>
        <taxon>Sordariomycetes</taxon>
        <taxon>Hypocreomycetidae</taxon>
        <taxon>Hypocreales</taxon>
        <taxon>Nectriaceae</taxon>
        <taxon>Thelonectria</taxon>
    </lineage>
</organism>
<sequence length="583" mass="66664">MAPTRLINTKTLDFEEPGDQIPYAILSHRWLDEEVSFQEWCDRQTRSEIAERKGYKKIRSFCREARDDGFDYVWVDTNCIDKANFSELSEAINSMFGWYRDAAACYVYLHDLDHEPATRVPDLLQRYGSRCEWFSRGWTLQELLAPTAMRFYARDWVFLGYKEILYETLSELTGINEKYLKTPDRIFEASISERMSWMSQRQTTKPEDIAYSLIGIFDINMPLLYGEGGIKAFRRLQEEIIKVSTDQTIFAWEWPRGWDAGTKDWVTLFAPTPMAFRNSGGYTPDDRLLDGASSLYSMSNFGLSISLQIIQSCSSQSMKSLNLGASSQLVYAGLHCVVDVGNAPHEELTAPRTRSLVAIPLLKQSNHFFRAAFPSMPIPINRLWQAERTLIYAPRLREIGSDVRHSIDMSIETRDRLEGRYCFFVFTTNEFWEIGDAISTPFWTKFEGLSCYIGNLGRTRSNSEAIILGIKHAHHPGSQFFLYLGLTKRKGQNRTHCHIEEAHESEGPTERNRDRWVKSITGSPGNQEVTRSAAKVKLESLVTMPNGMKFIPVYFGVYSFRPPRETPSQAPKSSVAGIIGADA</sequence>
<dbReference type="Pfam" id="PF26640">
    <property type="entry name" value="DUF8212"/>
    <property type="match status" value="1"/>
</dbReference>
<reference evidence="4 5" key="1">
    <citation type="journal article" date="2021" name="Nat. Commun.">
        <title>Genetic determinants of endophytism in the Arabidopsis root mycobiome.</title>
        <authorList>
            <person name="Mesny F."/>
            <person name="Miyauchi S."/>
            <person name="Thiergart T."/>
            <person name="Pickel B."/>
            <person name="Atanasova L."/>
            <person name="Karlsson M."/>
            <person name="Huettel B."/>
            <person name="Barry K.W."/>
            <person name="Haridas S."/>
            <person name="Chen C."/>
            <person name="Bauer D."/>
            <person name="Andreopoulos W."/>
            <person name="Pangilinan J."/>
            <person name="LaButti K."/>
            <person name="Riley R."/>
            <person name="Lipzen A."/>
            <person name="Clum A."/>
            <person name="Drula E."/>
            <person name="Henrissat B."/>
            <person name="Kohler A."/>
            <person name="Grigoriev I.V."/>
            <person name="Martin F.M."/>
            <person name="Hacquard S."/>
        </authorList>
    </citation>
    <scope>NUCLEOTIDE SEQUENCE [LARGE SCALE GENOMIC DNA]</scope>
    <source>
        <strain evidence="4 5">MPI-CAGE-CH-0241</strain>
    </source>
</reference>
<gene>
    <name evidence="4" type="ORF">B0T10DRAFT_501927</name>
</gene>